<accession>A0A0A9F9F3</accession>
<dbReference type="AlphaFoldDB" id="A0A0A9F9F3"/>
<organism evidence="1">
    <name type="scientific">Arundo donax</name>
    <name type="common">Giant reed</name>
    <name type="synonym">Donax arundinaceus</name>
    <dbReference type="NCBI Taxonomy" id="35708"/>
    <lineage>
        <taxon>Eukaryota</taxon>
        <taxon>Viridiplantae</taxon>
        <taxon>Streptophyta</taxon>
        <taxon>Embryophyta</taxon>
        <taxon>Tracheophyta</taxon>
        <taxon>Spermatophyta</taxon>
        <taxon>Magnoliopsida</taxon>
        <taxon>Liliopsida</taxon>
        <taxon>Poales</taxon>
        <taxon>Poaceae</taxon>
        <taxon>PACMAD clade</taxon>
        <taxon>Arundinoideae</taxon>
        <taxon>Arundineae</taxon>
        <taxon>Arundo</taxon>
    </lineage>
</organism>
<proteinExistence type="predicted"/>
<name>A0A0A9F9F3_ARUDO</name>
<reference evidence="1" key="2">
    <citation type="journal article" date="2015" name="Data Brief">
        <title>Shoot transcriptome of the giant reed, Arundo donax.</title>
        <authorList>
            <person name="Barrero R.A."/>
            <person name="Guerrero F.D."/>
            <person name="Moolhuijzen P."/>
            <person name="Goolsby J.A."/>
            <person name="Tidwell J."/>
            <person name="Bellgard S.E."/>
            <person name="Bellgard M.I."/>
        </authorList>
    </citation>
    <scope>NUCLEOTIDE SEQUENCE</scope>
    <source>
        <tissue evidence="1">Shoot tissue taken approximately 20 cm above the soil surface</tissue>
    </source>
</reference>
<dbReference type="EMBL" id="GBRH01190047">
    <property type="protein sequence ID" value="JAE07849.1"/>
    <property type="molecule type" value="Transcribed_RNA"/>
</dbReference>
<sequence>MHNPTLLLPSSIYCLLHGFGPALIDKDLKYELA</sequence>
<protein>
    <submittedName>
        <fullName evidence="1">Uncharacterized protein</fullName>
    </submittedName>
</protein>
<reference evidence="1" key="1">
    <citation type="submission" date="2014-09" db="EMBL/GenBank/DDBJ databases">
        <authorList>
            <person name="Magalhaes I.L.F."/>
            <person name="Oliveira U."/>
            <person name="Santos F.R."/>
            <person name="Vidigal T.H.D.A."/>
            <person name="Brescovit A.D."/>
            <person name="Santos A.J."/>
        </authorList>
    </citation>
    <scope>NUCLEOTIDE SEQUENCE</scope>
    <source>
        <tissue evidence="1">Shoot tissue taken approximately 20 cm above the soil surface</tissue>
    </source>
</reference>
<evidence type="ECO:0000313" key="1">
    <source>
        <dbReference type="EMBL" id="JAE07849.1"/>
    </source>
</evidence>